<gene>
    <name evidence="2" type="ORF">TVAG_280540</name>
</gene>
<reference evidence="2" key="2">
    <citation type="journal article" date="2007" name="Science">
        <title>Draft genome sequence of the sexually transmitted pathogen Trichomonas vaginalis.</title>
        <authorList>
            <person name="Carlton J.M."/>
            <person name="Hirt R.P."/>
            <person name="Silva J.C."/>
            <person name="Delcher A.L."/>
            <person name="Schatz M."/>
            <person name="Zhao Q."/>
            <person name="Wortman J.R."/>
            <person name="Bidwell S.L."/>
            <person name="Alsmark U.C.M."/>
            <person name="Besteiro S."/>
            <person name="Sicheritz-Ponten T."/>
            <person name="Noel C.J."/>
            <person name="Dacks J.B."/>
            <person name="Foster P.G."/>
            <person name="Simillion C."/>
            <person name="Van de Peer Y."/>
            <person name="Miranda-Saavedra D."/>
            <person name="Barton G.J."/>
            <person name="Westrop G.D."/>
            <person name="Mueller S."/>
            <person name="Dessi D."/>
            <person name="Fiori P.L."/>
            <person name="Ren Q."/>
            <person name="Paulsen I."/>
            <person name="Zhang H."/>
            <person name="Bastida-Corcuera F.D."/>
            <person name="Simoes-Barbosa A."/>
            <person name="Brown M.T."/>
            <person name="Hayes R.D."/>
            <person name="Mukherjee M."/>
            <person name="Okumura C.Y."/>
            <person name="Schneider R."/>
            <person name="Smith A.J."/>
            <person name="Vanacova S."/>
            <person name="Villalvazo M."/>
            <person name="Haas B.J."/>
            <person name="Pertea M."/>
            <person name="Feldblyum T.V."/>
            <person name="Utterback T.R."/>
            <person name="Shu C.L."/>
            <person name="Osoegawa K."/>
            <person name="de Jong P.J."/>
            <person name="Hrdy I."/>
            <person name="Horvathova L."/>
            <person name="Zubacova Z."/>
            <person name="Dolezal P."/>
            <person name="Malik S.B."/>
            <person name="Logsdon J.M. Jr."/>
            <person name="Henze K."/>
            <person name="Gupta A."/>
            <person name="Wang C.C."/>
            <person name="Dunne R.L."/>
            <person name="Upcroft J.A."/>
            <person name="Upcroft P."/>
            <person name="White O."/>
            <person name="Salzberg S.L."/>
            <person name="Tang P."/>
            <person name="Chiu C.-H."/>
            <person name="Lee Y.-S."/>
            <person name="Embley T.M."/>
            <person name="Coombs G.H."/>
            <person name="Mottram J.C."/>
            <person name="Tachezy J."/>
            <person name="Fraser-Liggett C.M."/>
            <person name="Johnson P.J."/>
        </authorList>
    </citation>
    <scope>NUCLEOTIDE SEQUENCE [LARGE SCALE GENOMIC DNA]</scope>
    <source>
        <strain evidence="2">G3</strain>
    </source>
</reference>
<dbReference type="EMBL" id="DS113236">
    <property type="protein sequence ID" value="EAY16938.1"/>
    <property type="molecule type" value="Genomic_DNA"/>
</dbReference>
<keyword evidence="3" id="KW-1185">Reference proteome</keyword>
<sequence>MNDIEALLHSQFLELERTPGVESIEMTPDIYRWTVVIAGFTGSPYEGGVFPLLFDFSDGFPDKLPKIMFICPMFHPNVDSLGFIRLDNFEDPVLQGINICGIVSFIHSIM</sequence>
<feature type="domain" description="UBC core" evidence="1">
    <location>
        <begin position="1"/>
        <end position="110"/>
    </location>
</feature>
<evidence type="ECO:0000313" key="3">
    <source>
        <dbReference type="Proteomes" id="UP000001542"/>
    </source>
</evidence>
<dbReference type="InterPro" id="IPR016135">
    <property type="entry name" value="UBQ-conjugating_enzyme/RWD"/>
</dbReference>
<dbReference type="PROSITE" id="PS50127">
    <property type="entry name" value="UBC_2"/>
    <property type="match status" value="1"/>
</dbReference>
<proteinExistence type="predicted"/>
<dbReference type="Proteomes" id="UP000001542">
    <property type="component" value="Unassembled WGS sequence"/>
</dbReference>
<dbReference type="InParanoid" id="A2DRH5"/>
<dbReference type="InterPro" id="IPR050113">
    <property type="entry name" value="Ub_conjugating_enzyme"/>
</dbReference>
<dbReference type="OrthoDB" id="9973183at2759"/>
<dbReference type="STRING" id="5722.A2DRH5"/>
<dbReference type="RefSeq" id="XP_001329161.1">
    <property type="nucleotide sequence ID" value="XM_001329126.1"/>
</dbReference>
<name>A2DRH5_TRIV3</name>
<dbReference type="Pfam" id="PF00179">
    <property type="entry name" value="UQ_con"/>
    <property type="match status" value="1"/>
</dbReference>
<dbReference type="AlphaFoldDB" id="A2DRH5"/>
<dbReference type="KEGG" id="tva:4774952"/>
<evidence type="ECO:0000259" key="1">
    <source>
        <dbReference type="PROSITE" id="PS50127"/>
    </source>
</evidence>
<evidence type="ECO:0000313" key="2">
    <source>
        <dbReference type="EMBL" id="EAY16938.1"/>
    </source>
</evidence>
<dbReference type="Gene3D" id="3.10.110.10">
    <property type="entry name" value="Ubiquitin Conjugating Enzyme"/>
    <property type="match status" value="1"/>
</dbReference>
<dbReference type="PANTHER" id="PTHR24067">
    <property type="entry name" value="UBIQUITIN-CONJUGATING ENZYME E2"/>
    <property type="match status" value="1"/>
</dbReference>
<dbReference type="CDD" id="cd00195">
    <property type="entry name" value="UBCc_UEV"/>
    <property type="match status" value="1"/>
</dbReference>
<dbReference type="SUPFAM" id="SSF54495">
    <property type="entry name" value="UBC-like"/>
    <property type="match status" value="1"/>
</dbReference>
<dbReference type="eggNOG" id="KOG0419">
    <property type="taxonomic scope" value="Eukaryota"/>
</dbReference>
<dbReference type="InterPro" id="IPR000608">
    <property type="entry name" value="UBC"/>
</dbReference>
<accession>A2DRH5</accession>
<reference evidence="2" key="1">
    <citation type="submission" date="2006-10" db="EMBL/GenBank/DDBJ databases">
        <authorList>
            <person name="Amadeo P."/>
            <person name="Zhao Q."/>
            <person name="Wortman J."/>
            <person name="Fraser-Liggett C."/>
            <person name="Carlton J."/>
        </authorList>
    </citation>
    <scope>NUCLEOTIDE SEQUENCE</scope>
    <source>
        <strain evidence="2">G3</strain>
    </source>
</reference>
<protein>
    <submittedName>
        <fullName evidence="2">Ubiquitin-conjugating enzyme family protein</fullName>
    </submittedName>
</protein>
<organism evidence="2 3">
    <name type="scientific">Trichomonas vaginalis (strain ATCC PRA-98 / G3)</name>
    <dbReference type="NCBI Taxonomy" id="412133"/>
    <lineage>
        <taxon>Eukaryota</taxon>
        <taxon>Metamonada</taxon>
        <taxon>Parabasalia</taxon>
        <taxon>Trichomonadida</taxon>
        <taxon>Trichomonadidae</taxon>
        <taxon>Trichomonas</taxon>
    </lineage>
</organism>
<dbReference type="VEuPathDB" id="TrichDB:TVAGG3_0697460"/>